<name>A0A1Y1CKA7_9BACT</name>
<evidence type="ECO:0000256" key="1">
    <source>
        <dbReference type="ARBA" id="ARBA00001933"/>
    </source>
</evidence>
<dbReference type="AlphaFoldDB" id="A0A1Y1CKA7"/>
<sequence>MRYNFDEIIDRNNTDCLKYDKLEAFFGKQDLLPLWVADMDFKVPPCISEAIIKRANHEIYGYSFRSDDCIKSIQTWLQTRHNWSVRKKWISTSPGVVTGLSLLLMSLTNEGDKIAVQPPVYHPFFHVVNDTKRELVYNPLIRTETGYEMDFIQLEELAKNGLKALIICNPHNPVGRVWNEQELLKLGDLAKTYDFFIISDEIHQDLIFKGHKHLPLACLSNDLNQRTITCIAPSKTFNVAGLSSSIIIIANPEFRKKYKRMVSALHLDLGNLFGHVAMQAGYEEGAEWLDQLMEYLEGNVNLVRDYLQEHIPDIKLIEPEATYLLWLDYRSLGVSTADFHDLLINKAGLAVNNGTKFGPEGEGYLRINIGCPRSILEEALNKIKFTVDQLKK</sequence>
<dbReference type="InterPro" id="IPR051798">
    <property type="entry name" value="Class-II_PLP-Dep_Aminotrans"/>
</dbReference>
<organism evidence="7 8">
    <name type="scientific">Labilibaculum antarcticum</name>
    <dbReference type="NCBI Taxonomy" id="1717717"/>
    <lineage>
        <taxon>Bacteria</taxon>
        <taxon>Pseudomonadati</taxon>
        <taxon>Bacteroidota</taxon>
        <taxon>Bacteroidia</taxon>
        <taxon>Marinilabiliales</taxon>
        <taxon>Marinifilaceae</taxon>
        <taxon>Labilibaculum</taxon>
    </lineage>
</organism>
<keyword evidence="4 7" id="KW-0456">Lyase</keyword>
<evidence type="ECO:0000256" key="4">
    <source>
        <dbReference type="ARBA" id="ARBA00023239"/>
    </source>
</evidence>
<accession>A0A1Y1CKA7</accession>
<evidence type="ECO:0000313" key="8">
    <source>
        <dbReference type="Proteomes" id="UP000218267"/>
    </source>
</evidence>
<reference evidence="7 8" key="1">
    <citation type="journal article" date="2018" name="Mar. Genomics">
        <title>Complete genome sequence of Marinifilaceae bacterium strain SPP2, isolated from the Antarctic marine sediment.</title>
        <authorList>
            <person name="Watanabe M."/>
            <person name="Kojima H."/>
            <person name="Fukui M."/>
        </authorList>
    </citation>
    <scope>NUCLEOTIDE SEQUENCE [LARGE SCALE GENOMIC DNA]</scope>
    <source>
        <strain evidence="7 8">SPP2</strain>
    </source>
</reference>
<dbReference type="PANTHER" id="PTHR43525">
    <property type="entry name" value="PROTEIN MALY"/>
    <property type="match status" value="1"/>
</dbReference>
<protein>
    <recommendedName>
        <fullName evidence="2">cysteine-S-conjugate beta-lyase</fullName>
        <ecNumber evidence="2">4.4.1.13</ecNumber>
    </recommendedName>
</protein>
<evidence type="ECO:0000313" key="7">
    <source>
        <dbReference type="EMBL" id="BAX80720.1"/>
    </source>
</evidence>
<keyword evidence="8" id="KW-1185">Reference proteome</keyword>
<comment type="cofactor">
    <cofactor evidence="1">
        <name>pyridoxal 5'-phosphate</name>
        <dbReference type="ChEBI" id="CHEBI:597326"/>
    </cofactor>
</comment>
<dbReference type="NCBIfam" id="TIGR04350">
    <property type="entry name" value="C_S_lyase_PatB"/>
    <property type="match status" value="1"/>
</dbReference>
<evidence type="ECO:0000256" key="3">
    <source>
        <dbReference type="ARBA" id="ARBA00022898"/>
    </source>
</evidence>
<feature type="domain" description="Aminotransferase class I/classII large" evidence="6">
    <location>
        <begin position="32"/>
        <end position="383"/>
    </location>
</feature>
<dbReference type="Pfam" id="PF00155">
    <property type="entry name" value="Aminotran_1_2"/>
    <property type="match status" value="1"/>
</dbReference>
<dbReference type="Proteomes" id="UP000218267">
    <property type="component" value="Chromosome"/>
</dbReference>
<proteinExistence type="inferred from homology"/>
<dbReference type="InterPro" id="IPR015422">
    <property type="entry name" value="PyrdxlP-dep_Trfase_small"/>
</dbReference>
<evidence type="ECO:0000256" key="5">
    <source>
        <dbReference type="ARBA" id="ARBA00037974"/>
    </source>
</evidence>
<gene>
    <name evidence="7" type="ORF">ALGA_2393</name>
</gene>
<dbReference type="EC" id="4.4.1.13" evidence="2"/>
<dbReference type="EMBL" id="AP018042">
    <property type="protein sequence ID" value="BAX80720.1"/>
    <property type="molecule type" value="Genomic_DNA"/>
</dbReference>
<evidence type="ECO:0000259" key="6">
    <source>
        <dbReference type="Pfam" id="PF00155"/>
    </source>
</evidence>
<evidence type="ECO:0000256" key="2">
    <source>
        <dbReference type="ARBA" id="ARBA00012224"/>
    </source>
</evidence>
<dbReference type="InterPro" id="IPR015424">
    <property type="entry name" value="PyrdxlP-dep_Trfase"/>
</dbReference>
<dbReference type="InterPro" id="IPR027619">
    <property type="entry name" value="C-S_lyase_PatB-like"/>
</dbReference>
<reference evidence="8" key="2">
    <citation type="journal article" date="2020" name="Antonie Van Leeuwenhoek">
        <title>Labilibaculum antarcticum sp. nov., a novel facultative anaerobic, psychrotorelant bacterium isolated from marine sediment of Antarctica.</title>
        <authorList>
            <person name="Watanabe M."/>
            <person name="Kojima H."/>
            <person name="Fukui M."/>
        </authorList>
    </citation>
    <scope>NUCLEOTIDE SEQUENCE [LARGE SCALE GENOMIC DNA]</scope>
    <source>
        <strain evidence="8">SPP2</strain>
    </source>
</reference>
<comment type="similarity">
    <text evidence="5">Belongs to the class-II pyridoxal-phosphate-dependent aminotransferase family. MalY/PatB cystathionine beta-lyase subfamily.</text>
</comment>
<dbReference type="Gene3D" id="3.90.1150.10">
    <property type="entry name" value="Aspartate Aminotransferase, domain 1"/>
    <property type="match status" value="1"/>
</dbReference>
<dbReference type="KEGG" id="mbas:ALGA_2393"/>
<dbReference type="SUPFAM" id="SSF53383">
    <property type="entry name" value="PLP-dependent transferases"/>
    <property type="match status" value="1"/>
</dbReference>
<dbReference type="GO" id="GO:0047804">
    <property type="term" value="F:cysteine-S-conjugate beta-lyase activity"/>
    <property type="evidence" value="ECO:0007669"/>
    <property type="project" value="UniProtKB-EC"/>
</dbReference>
<dbReference type="RefSeq" id="WP_096429560.1">
    <property type="nucleotide sequence ID" value="NZ_AP018042.1"/>
</dbReference>
<dbReference type="InterPro" id="IPR015421">
    <property type="entry name" value="PyrdxlP-dep_Trfase_major"/>
</dbReference>
<dbReference type="CDD" id="cd00609">
    <property type="entry name" value="AAT_like"/>
    <property type="match status" value="1"/>
</dbReference>
<keyword evidence="3" id="KW-0663">Pyridoxal phosphate</keyword>
<dbReference type="OrthoDB" id="9802872at2"/>
<dbReference type="GO" id="GO:0030170">
    <property type="term" value="F:pyridoxal phosphate binding"/>
    <property type="evidence" value="ECO:0007669"/>
    <property type="project" value="InterPro"/>
</dbReference>
<dbReference type="PANTHER" id="PTHR43525:SF1">
    <property type="entry name" value="PROTEIN MALY"/>
    <property type="match status" value="1"/>
</dbReference>
<dbReference type="InterPro" id="IPR004839">
    <property type="entry name" value="Aminotransferase_I/II_large"/>
</dbReference>
<dbReference type="Gene3D" id="3.40.640.10">
    <property type="entry name" value="Type I PLP-dependent aspartate aminotransferase-like (Major domain)"/>
    <property type="match status" value="1"/>
</dbReference>